<organism evidence="1">
    <name type="scientific">Rhizophora mucronata</name>
    <name type="common">Asiatic mangrove</name>
    <dbReference type="NCBI Taxonomy" id="61149"/>
    <lineage>
        <taxon>Eukaryota</taxon>
        <taxon>Viridiplantae</taxon>
        <taxon>Streptophyta</taxon>
        <taxon>Embryophyta</taxon>
        <taxon>Tracheophyta</taxon>
        <taxon>Spermatophyta</taxon>
        <taxon>Magnoliopsida</taxon>
        <taxon>eudicotyledons</taxon>
        <taxon>Gunneridae</taxon>
        <taxon>Pentapetalae</taxon>
        <taxon>rosids</taxon>
        <taxon>fabids</taxon>
        <taxon>Malpighiales</taxon>
        <taxon>Rhizophoraceae</taxon>
        <taxon>Rhizophora</taxon>
    </lineage>
</organism>
<accession>A0A2P2NAU0</accession>
<protein>
    <submittedName>
        <fullName evidence="1">Uncharacterized protein</fullName>
    </submittedName>
</protein>
<name>A0A2P2NAU0_RHIMU</name>
<dbReference type="AlphaFoldDB" id="A0A2P2NAU0"/>
<dbReference type="EMBL" id="GGEC01059094">
    <property type="protein sequence ID" value="MBX39578.1"/>
    <property type="molecule type" value="Transcribed_RNA"/>
</dbReference>
<sequence length="46" mass="5382">MLTICMPVVQQHISITPTKRSHWYPKKFPLKISTHSQCEPEAYINV</sequence>
<reference evidence="1" key="1">
    <citation type="submission" date="2018-02" db="EMBL/GenBank/DDBJ databases">
        <title>Rhizophora mucronata_Transcriptome.</title>
        <authorList>
            <person name="Meera S.P."/>
            <person name="Sreeshan A."/>
            <person name="Augustine A."/>
        </authorList>
    </citation>
    <scope>NUCLEOTIDE SEQUENCE</scope>
    <source>
        <tissue evidence="1">Leaf</tissue>
    </source>
</reference>
<evidence type="ECO:0000313" key="1">
    <source>
        <dbReference type="EMBL" id="MBX39578.1"/>
    </source>
</evidence>
<proteinExistence type="predicted"/>